<accession>A0A6S7JXS1</accession>
<evidence type="ECO:0000313" key="3">
    <source>
        <dbReference type="Proteomes" id="UP001152795"/>
    </source>
</evidence>
<keyword evidence="3" id="KW-1185">Reference proteome</keyword>
<feature type="region of interest" description="Disordered" evidence="1">
    <location>
        <begin position="1"/>
        <end position="47"/>
    </location>
</feature>
<sequence>MPETNEIQENNNVTDDGVAETNTSPTLDQDQETISEHGSEKETEEFDADGYDYAAYNSADEITSTAGDYACADEDFVGNVDYETNYGQNNDFDFDCSDYSDADDDTHVPADDAIYRTFFEQLIEAREKSARKERASRFIPATRRYLNAPFVTREKTLNHSTTKNLLYLIKNIVSGRIGVNVADIDKELMRELLNKNTSKEEIRLHLIEDRRLHIYLRRALTVVEESKKYGGQCEKTDDVRQREVPSVGDDAATSYPTPKHSSRYQPYPSRSRIAGKSRGNVKISTK</sequence>
<gene>
    <name evidence="2" type="ORF">PACLA_8A014407</name>
</gene>
<evidence type="ECO:0000256" key="1">
    <source>
        <dbReference type="SAM" id="MobiDB-lite"/>
    </source>
</evidence>
<feature type="compositionally biased region" description="Low complexity" evidence="1">
    <location>
        <begin position="263"/>
        <end position="272"/>
    </location>
</feature>
<evidence type="ECO:0000313" key="2">
    <source>
        <dbReference type="EMBL" id="CAB4014538.1"/>
    </source>
</evidence>
<dbReference type="EMBL" id="CACRXK020008345">
    <property type="protein sequence ID" value="CAB4014538.1"/>
    <property type="molecule type" value="Genomic_DNA"/>
</dbReference>
<proteinExistence type="predicted"/>
<feature type="compositionally biased region" description="Basic and acidic residues" evidence="1">
    <location>
        <begin position="231"/>
        <end position="243"/>
    </location>
</feature>
<dbReference type="Proteomes" id="UP001152795">
    <property type="component" value="Unassembled WGS sequence"/>
</dbReference>
<feature type="compositionally biased region" description="Polar residues" evidence="1">
    <location>
        <begin position="1"/>
        <end position="28"/>
    </location>
</feature>
<reference evidence="2" key="1">
    <citation type="submission" date="2020-04" db="EMBL/GenBank/DDBJ databases">
        <authorList>
            <person name="Alioto T."/>
            <person name="Alioto T."/>
            <person name="Gomez Garrido J."/>
        </authorList>
    </citation>
    <scope>NUCLEOTIDE SEQUENCE</scope>
    <source>
        <strain evidence="2">A484AB</strain>
    </source>
</reference>
<protein>
    <submittedName>
        <fullName evidence="2">Uncharacterized protein</fullName>
    </submittedName>
</protein>
<dbReference type="AlphaFoldDB" id="A0A6S7JXS1"/>
<feature type="region of interest" description="Disordered" evidence="1">
    <location>
        <begin position="231"/>
        <end position="286"/>
    </location>
</feature>
<organism evidence="2 3">
    <name type="scientific">Paramuricea clavata</name>
    <name type="common">Red gorgonian</name>
    <name type="synonym">Violescent sea-whip</name>
    <dbReference type="NCBI Taxonomy" id="317549"/>
    <lineage>
        <taxon>Eukaryota</taxon>
        <taxon>Metazoa</taxon>
        <taxon>Cnidaria</taxon>
        <taxon>Anthozoa</taxon>
        <taxon>Octocorallia</taxon>
        <taxon>Malacalcyonacea</taxon>
        <taxon>Plexauridae</taxon>
        <taxon>Paramuricea</taxon>
    </lineage>
</organism>
<name>A0A6S7JXS1_PARCT</name>
<comment type="caution">
    <text evidence="2">The sequence shown here is derived from an EMBL/GenBank/DDBJ whole genome shotgun (WGS) entry which is preliminary data.</text>
</comment>